<sequence>MSMYGFFFFFKNLNLIFFNLTAIAYLFDYIIINLHLLGSFSFLLIEVTESFSALLLSFFIVLTAFNLVTNTFSQTTVIKNLWKKKKTKLNNNYFNYFNSKNKHFLIRF</sequence>
<keyword evidence="1" id="KW-0472">Membrane</keyword>
<keyword evidence="1" id="KW-1133">Transmembrane helix</keyword>
<evidence type="ECO:0000256" key="1">
    <source>
        <dbReference type="SAM" id="Phobius"/>
    </source>
</evidence>
<name>A0A7T0M4L2_9SPIT</name>
<organism evidence="2">
    <name type="scientific">Strombidium sp</name>
    <dbReference type="NCBI Taxonomy" id="181122"/>
    <lineage>
        <taxon>Eukaryota</taxon>
        <taxon>Sar</taxon>
        <taxon>Alveolata</taxon>
        <taxon>Ciliophora</taxon>
        <taxon>Intramacronucleata</taxon>
        <taxon>Spirotrichea</taxon>
        <taxon>Oligotrichia</taxon>
        <taxon>Strombidiidae</taxon>
        <taxon>Strombidium</taxon>
    </lineage>
</organism>
<accession>A0A7T0M4L2</accession>
<dbReference type="EMBL" id="MT471315">
    <property type="protein sequence ID" value="QPL15901.1"/>
    <property type="molecule type" value="Genomic_DNA"/>
</dbReference>
<evidence type="ECO:0000313" key="2">
    <source>
        <dbReference type="EMBL" id="QPL15901.1"/>
    </source>
</evidence>
<gene>
    <name evidence="2" type="primary">orf_s3</name>
</gene>
<feature type="transmembrane region" description="Helical" evidence="1">
    <location>
        <begin position="12"/>
        <end position="32"/>
    </location>
</feature>
<geneLocation type="mitochondrion" evidence="2"/>
<keyword evidence="1" id="KW-0812">Transmembrane</keyword>
<dbReference type="AlphaFoldDB" id="A0A7T0M4L2"/>
<reference evidence="2" key="1">
    <citation type="submission" date="2020-05" db="EMBL/GenBank/DDBJ databases">
        <title>Characterization and comparative analysis of mitochondrial genomes of the highly differentiated ciliated protists shed light on the diversity and evolution of the linear molecular architecture.</title>
        <authorList>
            <person name="Zhang T."/>
            <person name="Li C."/>
            <person name="Zhang X."/>
            <person name="Wang C."/>
            <person name="Roger A.J."/>
            <person name="Song W."/>
            <person name="Gao F."/>
        </authorList>
    </citation>
    <scope>NUCLEOTIDE SEQUENCE</scope>
</reference>
<keyword evidence="2" id="KW-0496">Mitochondrion</keyword>
<protein>
    <submittedName>
        <fullName evidence="2">Uncharacterized protein</fullName>
    </submittedName>
</protein>
<feature type="transmembrane region" description="Helical" evidence="1">
    <location>
        <begin position="52"/>
        <end position="78"/>
    </location>
</feature>
<proteinExistence type="predicted"/>